<dbReference type="OrthoDB" id="619536at2759"/>
<comment type="caution">
    <text evidence="2">The sequence shown here is derived from an EMBL/GenBank/DDBJ whole genome shotgun (WGS) entry which is preliminary data.</text>
</comment>
<keyword evidence="1" id="KW-0812">Transmembrane</keyword>
<keyword evidence="3" id="KW-1185">Reference proteome</keyword>
<dbReference type="EMBL" id="LNIX01000047">
    <property type="protein sequence ID" value="OXA38204.1"/>
    <property type="molecule type" value="Genomic_DNA"/>
</dbReference>
<gene>
    <name evidence="2" type="ORF">Fcan01_26992</name>
</gene>
<dbReference type="AlphaFoldDB" id="A0A226D012"/>
<protein>
    <recommendedName>
        <fullName evidence="4">Diacylglycerol O-acyltransferase</fullName>
    </recommendedName>
</protein>
<organism evidence="2 3">
    <name type="scientific">Folsomia candida</name>
    <name type="common">Springtail</name>
    <dbReference type="NCBI Taxonomy" id="158441"/>
    <lineage>
        <taxon>Eukaryota</taxon>
        <taxon>Metazoa</taxon>
        <taxon>Ecdysozoa</taxon>
        <taxon>Arthropoda</taxon>
        <taxon>Hexapoda</taxon>
        <taxon>Collembola</taxon>
        <taxon>Entomobryomorpha</taxon>
        <taxon>Isotomoidea</taxon>
        <taxon>Isotomidae</taxon>
        <taxon>Proisotominae</taxon>
        <taxon>Folsomia</taxon>
    </lineage>
</organism>
<dbReference type="Proteomes" id="UP000198287">
    <property type="component" value="Unassembled WGS sequence"/>
</dbReference>
<evidence type="ECO:0000313" key="3">
    <source>
        <dbReference type="Proteomes" id="UP000198287"/>
    </source>
</evidence>
<accession>A0A226D012</accession>
<name>A0A226D012_FOLCA</name>
<keyword evidence="1" id="KW-1133">Transmembrane helix</keyword>
<keyword evidence="1" id="KW-0472">Membrane</keyword>
<proteinExistence type="predicted"/>
<reference evidence="2 3" key="1">
    <citation type="submission" date="2015-12" db="EMBL/GenBank/DDBJ databases">
        <title>The genome of Folsomia candida.</title>
        <authorList>
            <person name="Faddeeva A."/>
            <person name="Derks M.F."/>
            <person name="Anvar Y."/>
            <person name="Smit S."/>
            <person name="Van Straalen N."/>
            <person name="Roelofs D."/>
        </authorList>
    </citation>
    <scope>NUCLEOTIDE SEQUENCE [LARGE SCALE GENOMIC DNA]</scope>
    <source>
        <strain evidence="2 3">VU population</strain>
        <tissue evidence="2">Whole body</tissue>
    </source>
</reference>
<evidence type="ECO:0008006" key="4">
    <source>
        <dbReference type="Google" id="ProtNLM"/>
    </source>
</evidence>
<feature type="transmembrane region" description="Helical" evidence="1">
    <location>
        <begin position="6"/>
        <end position="31"/>
    </location>
</feature>
<sequence length="314" mass="35975">MANLRVLTTTLIIMLIILPLCFPVLVGLLLLRQFVALAAKIFKRETLLKMLTTGGTLLDGAHTFTRNALTIFAIVEIDREKIVMDRFKDDFETKVLHKKNGSQFLYPELKYSEYSGRDLKNPGDFNKLINHVTHERLWVRDKPLWEILIMENVTTERARGQTLLIFRCSHVLCDGNSILKITANLFETKATETKLVPDDPDRLSINCMNLLKFPYQFVAYVKNVSNNVTQVPAPNPRLNEIPEIFSKTMESMPMLEFKKVKNAYGVDHLSLLLAGAAFAIRQTYLEQGREVDDHVQVGFIQPLPNHPMKLRNHL</sequence>
<evidence type="ECO:0000313" key="2">
    <source>
        <dbReference type="EMBL" id="OXA38204.1"/>
    </source>
</evidence>
<evidence type="ECO:0000256" key="1">
    <source>
        <dbReference type="SAM" id="Phobius"/>
    </source>
</evidence>